<gene>
    <name evidence="5" type="primary">yvoA</name>
    <name evidence="5" type="ORF">NCTC13150_01673</name>
</gene>
<evidence type="ECO:0000313" key="5">
    <source>
        <dbReference type="EMBL" id="VFB17089.1"/>
    </source>
</evidence>
<evidence type="ECO:0000256" key="2">
    <source>
        <dbReference type="ARBA" id="ARBA00023125"/>
    </source>
</evidence>
<dbReference type="GO" id="GO:0003677">
    <property type="term" value="F:DNA binding"/>
    <property type="evidence" value="ECO:0007669"/>
    <property type="project" value="UniProtKB-KW"/>
</dbReference>
<keyword evidence="2" id="KW-0238">DNA-binding</keyword>
<evidence type="ECO:0000259" key="4">
    <source>
        <dbReference type="PROSITE" id="PS50949"/>
    </source>
</evidence>
<accession>A0A8H2M608</accession>
<dbReference type="Gene3D" id="1.10.10.10">
    <property type="entry name" value="Winged helix-like DNA-binding domain superfamily/Winged helix DNA-binding domain"/>
    <property type="match status" value="1"/>
</dbReference>
<proteinExistence type="predicted"/>
<dbReference type="SMART" id="SM00345">
    <property type="entry name" value="HTH_GNTR"/>
    <property type="match status" value="1"/>
</dbReference>
<keyword evidence="3" id="KW-0804">Transcription</keyword>
<dbReference type="EMBL" id="CAACYI010000001">
    <property type="protein sequence ID" value="VFB17089.1"/>
    <property type="molecule type" value="Genomic_DNA"/>
</dbReference>
<organism evidence="5 6">
    <name type="scientific">Urinicoccus massiliensis</name>
    <dbReference type="NCBI Taxonomy" id="1723382"/>
    <lineage>
        <taxon>Bacteria</taxon>
        <taxon>Bacillati</taxon>
        <taxon>Bacillota</taxon>
        <taxon>Tissierellia</taxon>
        <taxon>Tissierellales</taxon>
        <taxon>Peptoniphilaceae</taxon>
        <taxon>Urinicoccus</taxon>
    </lineage>
</organism>
<keyword evidence="1" id="KW-0805">Transcription regulation</keyword>
<dbReference type="InterPro" id="IPR036388">
    <property type="entry name" value="WH-like_DNA-bd_sf"/>
</dbReference>
<dbReference type="RefSeq" id="WP_131749717.1">
    <property type="nucleotide sequence ID" value="NZ_CAACYI010000001.1"/>
</dbReference>
<evidence type="ECO:0000313" key="6">
    <source>
        <dbReference type="Proteomes" id="UP000377798"/>
    </source>
</evidence>
<dbReference type="Pfam" id="PF00392">
    <property type="entry name" value="GntR"/>
    <property type="match status" value="1"/>
</dbReference>
<dbReference type="GO" id="GO:0003700">
    <property type="term" value="F:DNA-binding transcription factor activity"/>
    <property type="evidence" value="ECO:0007669"/>
    <property type="project" value="InterPro"/>
</dbReference>
<dbReference type="Proteomes" id="UP000377798">
    <property type="component" value="Unassembled WGS sequence"/>
</dbReference>
<reference evidence="5 6" key="1">
    <citation type="submission" date="2019-02" db="EMBL/GenBank/DDBJ databases">
        <authorList>
            <consortium name="Pathogen Informatics"/>
        </authorList>
    </citation>
    <scope>NUCLEOTIDE SEQUENCE [LARGE SCALE GENOMIC DNA]</scope>
    <source>
        <strain evidence="5 6">3012STDY7089603</strain>
    </source>
</reference>
<dbReference type="PROSITE" id="PS50949">
    <property type="entry name" value="HTH_GNTR"/>
    <property type="match status" value="1"/>
</dbReference>
<dbReference type="InterPro" id="IPR036390">
    <property type="entry name" value="WH_DNA-bd_sf"/>
</dbReference>
<protein>
    <submittedName>
        <fullName evidence="5">HTH-type transcriptional repressor yvoA</fullName>
    </submittedName>
</protein>
<dbReference type="AlphaFoldDB" id="A0A8H2M608"/>
<keyword evidence="6" id="KW-1185">Reference proteome</keyword>
<sequence>MHILIKNSSNQPIYEQIKEQIKKQILDSTLKEGEKLPSIRSLAKELRISVITTKKAYDVLEQEGLIHSVQGKGSFVAAKNMDLVNELNRKKCEDHLLAAMEYGKRLGLSNQDLLELMDLLEESDD</sequence>
<name>A0A8H2M608_9FIRM</name>
<dbReference type="CDD" id="cd07377">
    <property type="entry name" value="WHTH_GntR"/>
    <property type="match status" value="1"/>
</dbReference>
<dbReference type="InterPro" id="IPR000524">
    <property type="entry name" value="Tscrpt_reg_HTH_GntR"/>
</dbReference>
<dbReference type="PANTHER" id="PTHR38445:SF7">
    <property type="entry name" value="GNTR-FAMILY TRANSCRIPTIONAL REGULATOR"/>
    <property type="match status" value="1"/>
</dbReference>
<comment type="caution">
    <text evidence="5">The sequence shown here is derived from an EMBL/GenBank/DDBJ whole genome shotgun (WGS) entry which is preliminary data.</text>
</comment>
<dbReference type="PANTHER" id="PTHR38445">
    <property type="entry name" value="HTH-TYPE TRANSCRIPTIONAL REPRESSOR YTRA"/>
    <property type="match status" value="1"/>
</dbReference>
<feature type="domain" description="HTH gntR-type" evidence="4">
    <location>
        <begin position="11"/>
        <end position="79"/>
    </location>
</feature>
<evidence type="ECO:0000256" key="1">
    <source>
        <dbReference type="ARBA" id="ARBA00023015"/>
    </source>
</evidence>
<dbReference type="SUPFAM" id="SSF46785">
    <property type="entry name" value="Winged helix' DNA-binding domain"/>
    <property type="match status" value="1"/>
</dbReference>
<evidence type="ECO:0000256" key="3">
    <source>
        <dbReference type="ARBA" id="ARBA00023163"/>
    </source>
</evidence>